<reference evidence="2" key="1">
    <citation type="submission" date="2020-04" db="EMBL/GenBank/DDBJ databases">
        <authorList>
            <person name="Chiriac C."/>
            <person name="Salcher M."/>
            <person name="Ghai R."/>
            <person name="Kavagutti S V."/>
        </authorList>
    </citation>
    <scope>NUCLEOTIDE SEQUENCE</scope>
</reference>
<protein>
    <submittedName>
        <fullName evidence="2">Phage terminase, small subunit, P27 family</fullName>
    </submittedName>
</protein>
<evidence type="ECO:0000313" key="2">
    <source>
        <dbReference type="EMBL" id="CAB4121577.1"/>
    </source>
</evidence>
<feature type="region of interest" description="Disordered" evidence="1">
    <location>
        <begin position="1"/>
        <end position="23"/>
    </location>
</feature>
<accession>A0A6J5KKY0</accession>
<organism evidence="2">
    <name type="scientific">uncultured Caudovirales phage</name>
    <dbReference type="NCBI Taxonomy" id="2100421"/>
    <lineage>
        <taxon>Viruses</taxon>
        <taxon>Duplodnaviria</taxon>
        <taxon>Heunggongvirae</taxon>
        <taxon>Uroviricota</taxon>
        <taxon>Caudoviricetes</taxon>
        <taxon>Peduoviridae</taxon>
        <taxon>Maltschvirus</taxon>
        <taxon>Maltschvirus maltsch</taxon>
    </lineage>
</organism>
<name>A0A6J5KKY0_9CAUD</name>
<proteinExistence type="predicted"/>
<evidence type="ECO:0000256" key="1">
    <source>
        <dbReference type="SAM" id="MobiDB-lite"/>
    </source>
</evidence>
<dbReference type="InterPro" id="IPR006448">
    <property type="entry name" value="Phage_term_ssu_P27"/>
</dbReference>
<sequence length="151" mass="16442">MNRLPPELHLVHGTQSAHKGKGLPENVRERVPKADWLDNPDAWDRDAFIKETSDFLWDTYGIGSNQDKHVLAALANQMEIYIKCMKGVAKGGIVTTFNNGATVGTNPYLAAGDKALSRAVVLMNELGLTPRGRLATNKQEGGKYSKLLAGP</sequence>
<dbReference type="Pfam" id="PF05119">
    <property type="entry name" value="Terminase_4"/>
    <property type="match status" value="1"/>
</dbReference>
<dbReference type="EMBL" id="LR796150">
    <property type="protein sequence ID" value="CAB4121577.1"/>
    <property type="molecule type" value="Genomic_DNA"/>
</dbReference>
<gene>
    <name evidence="2" type="ORF">UFOVP15_36</name>
</gene>